<sequence length="276" mass="30085">MHNAARAKHGAEPLTWDPKLAEYAEQHAQNCKFEHTHGPYGECLAAGTAMTMTQAVDMWMAEAPKYSPSVGFSMQSGHFTQVVWKSTQRVGCALITTCTGSQLGLARRDTNETETVEFQPGTPDDDETDEADESETEAQLAQTGSSVKGERHRPGRHRHGHGHGRKHKHRHGRRPHKAHHHHHHKHSPAASAAPIDDPEVPTHHKHKHSPAASAAPINDPVKGADNGGAPEDSDANETPDLGTPTTTTDGTGWGYIMCEYDPPGNYIGQFTLEVQI</sequence>
<feature type="region of interest" description="Disordered" evidence="1">
    <location>
        <begin position="106"/>
        <end position="253"/>
    </location>
</feature>
<dbReference type="SMART" id="SM00198">
    <property type="entry name" value="SCP"/>
    <property type="match status" value="1"/>
</dbReference>
<feature type="compositionally biased region" description="Low complexity" evidence="1">
    <location>
        <begin position="238"/>
        <end position="250"/>
    </location>
</feature>
<dbReference type="Gene3D" id="3.40.33.10">
    <property type="entry name" value="CAP"/>
    <property type="match status" value="1"/>
</dbReference>
<evidence type="ECO:0000313" key="4">
    <source>
        <dbReference type="Proteomes" id="UP001176517"/>
    </source>
</evidence>
<evidence type="ECO:0000259" key="2">
    <source>
        <dbReference type="SMART" id="SM00198"/>
    </source>
</evidence>
<name>A0AAN6GLM0_9BASI</name>
<accession>A0AAN6GLM0</accession>
<organism evidence="3 4">
    <name type="scientific">Tilletia horrida</name>
    <dbReference type="NCBI Taxonomy" id="155126"/>
    <lineage>
        <taxon>Eukaryota</taxon>
        <taxon>Fungi</taxon>
        <taxon>Dikarya</taxon>
        <taxon>Basidiomycota</taxon>
        <taxon>Ustilaginomycotina</taxon>
        <taxon>Exobasidiomycetes</taxon>
        <taxon>Tilletiales</taxon>
        <taxon>Tilletiaceae</taxon>
        <taxon>Tilletia</taxon>
    </lineage>
</organism>
<dbReference type="AlphaFoldDB" id="A0AAN6GLM0"/>
<dbReference type="SUPFAM" id="SSF55797">
    <property type="entry name" value="PR-1-like"/>
    <property type="match status" value="1"/>
</dbReference>
<feature type="domain" description="SCP" evidence="2">
    <location>
        <begin position="1"/>
        <end position="111"/>
    </location>
</feature>
<feature type="compositionally biased region" description="Basic residues" evidence="1">
    <location>
        <begin position="150"/>
        <end position="187"/>
    </location>
</feature>
<protein>
    <recommendedName>
        <fullName evidence="2">SCP domain-containing protein</fullName>
    </recommendedName>
</protein>
<proteinExistence type="predicted"/>
<dbReference type="InterPro" id="IPR018244">
    <property type="entry name" value="Allrgn_V5/Tpx1_CS"/>
</dbReference>
<dbReference type="PANTHER" id="PTHR10334">
    <property type="entry name" value="CYSTEINE-RICH SECRETORY PROTEIN-RELATED"/>
    <property type="match status" value="1"/>
</dbReference>
<comment type="caution">
    <text evidence="3">The sequence shown here is derived from an EMBL/GenBank/DDBJ whole genome shotgun (WGS) entry which is preliminary data.</text>
</comment>
<dbReference type="PRINTS" id="PR00837">
    <property type="entry name" value="V5TPXLIKE"/>
</dbReference>
<dbReference type="PROSITE" id="PS01009">
    <property type="entry name" value="CRISP_1"/>
    <property type="match status" value="1"/>
</dbReference>
<feature type="compositionally biased region" description="Acidic residues" evidence="1">
    <location>
        <begin position="123"/>
        <end position="136"/>
    </location>
</feature>
<dbReference type="Pfam" id="PF00188">
    <property type="entry name" value="CAP"/>
    <property type="match status" value="1"/>
</dbReference>
<dbReference type="Proteomes" id="UP001176517">
    <property type="component" value="Unassembled WGS sequence"/>
</dbReference>
<keyword evidence="4" id="KW-1185">Reference proteome</keyword>
<dbReference type="InterPro" id="IPR001283">
    <property type="entry name" value="CRISP-related"/>
</dbReference>
<dbReference type="GO" id="GO:0005576">
    <property type="term" value="C:extracellular region"/>
    <property type="evidence" value="ECO:0007669"/>
    <property type="project" value="InterPro"/>
</dbReference>
<gene>
    <name evidence="3" type="ORF">OC846_004820</name>
</gene>
<evidence type="ECO:0000313" key="3">
    <source>
        <dbReference type="EMBL" id="KAK0547514.1"/>
    </source>
</evidence>
<reference evidence="3" key="1">
    <citation type="journal article" date="2023" name="PhytoFront">
        <title>Draft Genome Resources of Seven Strains of Tilletia horrida, Causal Agent of Kernel Smut of Rice.</title>
        <authorList>
            <person name="Khanal S."/>
            <person name="Antony Babu S."/>
            <person name="Zhou X.G."/>
        </authorList>
    </citation>
    <scope>NUCLEOTIDE SEQUENCE</scope>
    <source>
        <strain evidence="3">TX6</strain>
    </source>
</reference>
<evidence type="ECO:0000256" key="1">
    <source>
        <dbReference type="SAM" id="MobiDB-lite"/>
    </source>
</evidence>
<dbReference type="InterPro" id="IPR014044">
    <property type="entry name" value="CAP_dom"/>
</dbReference>
<dbReference type="EMBL" id="JAPDMZ010000159">
    <property type="protein sequence ID" value="KAK0547514.1"/>
    <property type="molecule type" value="Genomic_DNA"/>
</dbReference>
<dbReference type="InterPro" id="IPR035940">
    <property type="entry name" value="CAP_sf"/>
</dbReference>